<gene>
    <name evidence="2" type="ORF">BCV69DRAFT_4042</name>
</gene>
<dbReference type="RefSeq" id="XP_025350748.1">
    <property type="nucleotide sequence ID" value="XM_025495256.1"/>
</dbReference>
<evidence type="ECO:0000313" key="3">
    <source>
        <dbReference type="Proteomes" id="UP000245942"/>
    </source>
</evidence>
<feature type="region of interest" description="Disordered" evidence="1">
    <location>
        <begin position="23"/>
        <end position="58"/>
    </location>
</feature>
<dbReference type="AlphaFoldDB" id="A0A316UF78"/>
<sequence>MHTWNLGLTILVDGGSASLDKSSHLYTTSRPHPQSAKHASLPSLVSSSPLAKTATTPSASVPISSYPVTWTSPSPSALCPLASLHRSHPPSLSGRATLSIGKERRGQRKLYHHLLSSSTSALLRNEELETWNDVCRRGTQGARREETLIFLPLQTRQGLFLTAGLDFSTFDRTEQGAKRLVAVHSASAPTLSTFGCTVCSTTIGQLHLSPRSHSHTQTRQTKSKREPRIIT</sequence>
<evidence type="ECO:0000256" key="1">
    <source>
        <dbReference type="SAM" id="MobiDB-lite"/>
    </source>
</evidence>
<dbReference type="GeneID" id="37016990"/>
<keyword evidence="3" id="KW-1185">Reference proteome</keyword>
<proteinExistence type="predicted"/>
<accession>A0A316UF78</accession>
<dbReference type="EMBL" id="KZ819321">
    <property type="protein sequence ID" value="PWN23588.1"/>
    <property type="molecule type" value="Genomic_DNA"/>
</dbReference>
<feature type="region of interest" description="Disordered" evidence="1">
    <location>
        <begin position="210"/>
        <end position="231"/>
    </location>
</feature>
<organism evidence="2 3">
    <name type="scientific">Pseudomicrostroma glucosiphilum</name>
    <dbReference type="NCBI Taxonomy" id="1684307"/>
    <lineage>
        <taxon>Eukaryota</taxon>
        <taxon>Fungi</taxon>
        <taxon>Dikarya</taxon>
        <taxon>Basidiomycota</taxon>
        <taxon>Ustilaginomycotina</taxon>
        <taxon>Exobasidiomycetes</taxon>
        <taxon>Microstromatales</taxon>
        <taxon>Microstromatales incertae sedis</taxon>
        <taxon>Pseudomicrostroma</taxon>
    </lineage>
</organism>
<reference evidence="2 3" key="1">
    <citation type="journal article" date="2018" name="Mol. Biol. Evol.">
        <title>Broad Genomic Sampling Reveals a Smut Pathogenic Ancestry of the Fungal Clade Ustilaginomycotina.</title>
        <authorList>
            <person name="Kijpornyongpan T."/>
            <person name="Mondo S.J."/>
            <person name="Barry K."/>
            <person name="Sandor L."/>
            <person name="Lee J."/>
            <person name="Lipzen A."/>
            <person name="Pangilinan J."/>
            <person name="LaButti K."/>
            <person name="Hainaut M."/>
            <person name="Henrissat B."/>
            <person name="Grigoriev I.V."/>
            <person name="Spatafora J.W."/>
            <person name="Aime M.C."/>
        </authorList>
    </citation>
    <scope>NUCLEOTIDE SEQUENCE [LARGE SCALE GENOMIC DNA]</scope>
    <source>
        <strain evidence="2 3">MCA 4718</strain>
    </source>
</reference>
<evidence type="ECO:0000313" key="2">
    <source>
        <dbReference type="EMBL" id="PWN23588.1"/>
    </source>
</evidence>
<protein>
    <submittedName>
        <fullName evidence="2">Uncharacterized protein</fullName>
    </submittedName>
</protein>
<dbReference type="Proteomes" id="UP000245942">
    <property type="component" value="Unassembled WGS sequence"/>
</dbReference>
<feature type="compositionally biased region" description="Low complexity" evidence="1">
    <location>
        <begin position="40"/>
        <end position="50"/>
    </location>
</feature>
<name>A0A316UF78_9BASI</name>